<dbReference type="EMBL" id="VDMD01000022">
    <property type="protein sequence ID" value="TRM60449.1"/>
    <property type="molecule type" value="Genomic_DNA"/>
</dbReference>
<comment type="caution">
    <text evidence="1">The sequence shown here is derived from an EMBL/GenBank/DDBJ whole genome shotgun (WGS) entry which is preliminary data.</text>
</comment>
<evidence type="ECO:0000313" key="1">
    <source>
        <dbReference type="EMBL" id="TRM60449.1"/>
    </source>
</evidence>
<proteinExistence type="predicted"/>
<evidence type="ECO:0000313" key="2">
    <source>
        <dbReference type="Proteomes" id="UP000320762"/>
    </source>
</evidence>
<name>A0A550C6P1_9AGAR</name>
<accession>A0A550C6P1</accession>
<dbReference type="AlphaFoldDB" id="A0A550C6P1"/>
<dbReference type="SUPFAM" id="SSF52047">
    <property type="entry name" value="RNI-like"/>
    <property type="match status" value="1"/>
</dbReference>
<sequence length="374" mass="41541">MLPVEIIEECLDNLVDKASLAVCARAHSSFAYICQRRLFSDITICTSSDEGLKLLLLALELSPHLGTYVHRANFIGDPQASDLATTHLLPSILDRLTALRSLSGRAGVFKPATQTALANVLRQPTLESLCLDMSVDFPFHLIRAPSLKHLTLIDASESGGTPLLMSTSGQLRLRTLRLQATKRVVLRRAGSWIMSEQLDLSGLRALMLDPDCLRPEDSQKLLRTAAQSLQVLAVLPHTVNEQGPEHILSIIANLPFALPSLHTLVLHTTKASSGFAPGFIPYSFDFNPSKFLDIRLTDRKDTFPALREVVLIPYKSSDGLEKAADDDAWWKFDDADKDVRERLVTLKHRVFKASMPRCAVAGIRRDALTRKWDF</sequence>
<gene>
    <name evidence="1" type="ORF">BD626DRAFT_132861</name>
</gene>
<dbReference type="STRING" id="97359.A0A550C6P1"/>
<dbReference type="OrthoDB" id="2788229at2759"/>
<dbReference type="Proteomes" id="UP000320762">
    <property type="component" value="Unassembled WGS sequence"/>
</dbReference>
<organism evidence="1 2">
    <name type="scientific">Schizophyllum amplum</name>
    <dbReference type="NCBI Taxonomy" id="97359"/>
    <lineage>
        <taxon>Eukaryota</taxon>
        <taxon>Fungi</taxon>
        <taxon>Dikarya</taxon>
        <taxon>Basidiomycota</taxon>
        <taxon>Agaricomycotina</taxon>
        <taxon>Agaricomycetes</taxon>
        <taxon>Agaricomycetidae</taxon>
        <taxon>Agaricales</taxon>
        <taxon>Schizophyllaceae</taxon>
        <taxon>Schizophyllum</taxon>
    </lineage>
</organism>
<keyword evidence="2" id="KW-1185">Reference proteome</keyword>
<evidence type="ECO:0008006" key="3">
    <source>
        <dbReference type="Google" id="ProtNLM"/>
    </source>
</evidence>
<protein>
    <recommendedName>
        <fullName evidence="3">F-box domain-containing protein</fullName>
    </recommendedName>
</protein>
<reference evidence="1 2" key="1">
    <citation type="journal article" date="2019" name="New Phytol.">
        <title>Comparative genomics reveals unique wood-decay strategies and fruiting body development in the Schizophyllaceae.</title>
        <authorList>
            <person name="Almasi E."/>
            <person name="Sahu N."/>
            <person name="Krizsan K."/>
            <person name="Balint B."/>
            <person name="Kovacs G.M."/>
            <person name="Kiss B."/>
            <person name="Cseklye J."/>
            <person name="Drula E."/>
            <person name="Henrissat B."/>
            <person name="Nagy I."/>
            <person name="Chovatia M."/>
            <person name="Adam C."/>
            <person name="LaButti K."/>
            <person name="Lipzen A."/>
            <person name="Riley R."/>
            <person name="Grigoriev I.V."/>
            <person name="Nagy L.G."/>
        </authorList>
    </citation>
    <scope>NUCLEOTIDE SEQUENCE [LARGE SCALE GENOMIC DNA]</scope>
    <source>
        <strain evidence="1 2">NL-1724</strain>
    </source>
</reference>